<accession>A0A0F9R2V7</accession>
<feature type="coiled-coil region" evidence="1">
    <location>
        <begin position="2"/>
        <end position="33"/>
    </location>
</feature>
<protein>
    <submittedName>
        <fullName evidence="2">Uncharacterized protein</fullName>
    </submittedName>
</protein>
<sequence length="96" mass="10759">MTDELEKQLRGAIAELEAQLDEARSDAELRQAELVDARHAGQLSDSDGEVKAAEVTRLQGEATRFEKWWNDAKEENVRLIAAHADFKNRRNLSAGP</sequence>
<evidence type="ECO:0000256" key="1">
    <source>
        <dbReference type="SAM" id="Coils"/>
    </source>
</evidence>
<dbReference type="EMBL" id="LAZR01004098">
    <property type="protein sequence ID" value="KKN11798.1"/>
    <property type="molecule type" value="Genomic_DNA"/>
</dbReference>
<gene>
    <name evidence="2" type="ORF">LCGC14_1022820</name>
</gene>
<dbReference type="AlphaFoldDB" id="A0A0F9R2V7"/>
<name>A0A0F9R2V7_9ZZZZ</name>
<comment type="caution">
    <text evidence="2">The sequence shown here is derived from an EMBL/GenBank/DDBJ whole genome shotgun (WGS) entry which is preliminary data.</text>
</comment>
<reference evidence="2" key="1">
    <citation type="journal article" date="2015" name="Nature">
        <title>Complex archaea that bridge the gap between prokaryotes and eukaryotes.</title>
        <authorList>
            <person name="Spang A."/>
            <person name="Saw J.H."/>
            <person name="Jorgensen S.L."/>
            <person name="Zaremba-Niedzwiedzka K."/>
            <person name="Martijn J."/>
            <person name="Lind A.E."/>
            <person name="van Eijk R."/>
            <person name="Schleper C."/>
            <person name="Guy L."/>
            <person name="Ettema T.J."/>
        </authorList>
    </citation>
    <scope>NUCLEOTIDE SEQUENCE</scope>
</reference>
<organism evidence="2">
    <name type="scientific">marine sediment metagenome</name>
    <dbReference type="NCBI Taxonomy" id="412755"/>
    <lineage>
        <taxon>unclassified sequences</taxon>
        <taxon>metagenomes</taxon>
        <taxon>ecological metagenomes</taxon>
    </lineage>
</organism>
<evidence type="ECO:0000313" key="2">
    <source>
        <dbReference type="EMBL" id="KKN11798.1"/>
    </source>
</evidence>
<keyword evidence="1" id="KW-0175">Coiled coil</keyword>
<proteinExistence type="predicted"/>